<dbReference type="InterPro" id="IPR008974">
    <property type="entry name" value="TRAF-like"/>
</dbReference>
<reference evidence="3" key="2">
    <citation type="submission" date="2025-09" db="UniProtKB">
        <authorList>
            <consortium name="Ensembl"/>
        </authorList>
    </citation>
    <scope>IDENTIFICATION</scope>
</reference>
<keyword evidence="4" id="KW-1185">Reference proteome</keyword>
<dbReference type="PANTHER" id="PTHR10131">
    <property type="entry name" value="TNF RECEPTOR ASSOCIATED FACTOR"/>
    <property type="match status" value="1"/>
</dbReference>
<dbReference type="Gene3D" id="2.60.210.10">
    <property type="entry name" value="Apoptosis, Tumor Necrosis Factor Receptor Associated Protein 2, Chain A"/>
    <property type="match status" value="1"/>
</dbReference>
<evidence type="ECO:0000256" key="1">
    <source>
        <dbReference type="SAM" id="MobiDB-lite"/>
    </source>
</evidence>
<dbReference type="GO" id="GO:0043122">
    <property type="term" value="P:regulation of canonical NF-kappaB signal transduction"/>
    <property type="evidence" value="ECO:0007669"/>
    <property type="project" value="TreeGrafter"/>
</dbReference>
<feature type="region of interest" description="Disordered" evidence="1">
    <location>
        <begin position="1"/>
        <end position="67"/>
    </location>
</feature>
<feature type="domain" description="TRAF1-6 MATH" evidence="2">
    <location>
        <begin position="70"/>
        <end position="178"/>
    </location>
</feature>
<dbReference type="Ensembl" id="ENSCSRT00000017022.1">
    <property type="protein sequence ID" value="ENSCSRP00000016303.1"/>
    <property type="gene ID" value="ENSCSRG00000012461.1"/>
</dbReference>
<dbReference type="Proteomes" id="UP000694403">
    <property type="component" value="Unplaced"/>
</dbReference>
<feature type="compositionally biased region" description="Pro residues" evidence="1">
    <location>
        <begin position="15"/>
        <end position="50"/>
    </location>
</feature>
<feature type="region of interest" description="Disordered" evidence="1">
    <location>
        <begin position="136"/>
        <end position="155"/>
    </location>
</feature>
<evidence type="ECO:0000313" key="3">
    <source>
        <dbReference type="Ensembl" id="ENSCSRP00000016303.1"/>
    </source>
</evidence>
<dbReference type="InterPro" id="IPR049342">
    <property type="entry name" value="TRAF1-6_MATH_dom"/>
</dbReference>
<dbReference type="PANTHER" id="PTHR10131:SF94">
    <property type="entry name" value="TNF RECEPTOR-ASSOCIATED FACTOR 4"/>
    <property type="match status" value="1"/>
</dbReference>
<reference evidence="3" key="1">
    <citation type="submission" date="2025-08" db="UniProtKB">
        <authorList>
            <consortium name="Ensembl"/>
        </authorList>
    </citation>
    <scope>IDENTIFICATION</scope>
</reference>
<name>A0A8C3SN82_CHESE</name>
<proteinExistence type="predicted"/>
<organism evidence="3 4">
    <name type="scientific">Chelydra serpentina</name>
    <name type="common">Snapping turtle</name>
    <name type="synonym">Testudo serpentina</name>
    <dbReference type="NCBI Taxonomy" id="8475"/>
    <lineage>
        <taxon>Eukaryota</taxon>
        <taxon>Metazoa</taxon>
        <taxon>Chordata</taxon>
        <taxon>Craniata</taxon>
        <taxon>Vertebrata</taxon>
        <taxon>Euteleostomi</taxon>
        <taxon>Archelosauria</taxon>
        <taxon>Testudinata</taxon>
        <taxon>Testudines</taxon>
        <taxon>Cryptodira</taxon>
        <taxon>Durocryptodira</taxon>
        <taxon>Americhelydia</taxon>
        <taxon>Chelydroidea</taxon>
        <taxon>Chelydridae</taxon>
        <taxon>Chelydra</taxon>
    </lineage>
</organism>
<evidence type="ECO:0000313" key="4">
    <source>
        <dbReference type="Proteomes" id="UP000694403"/>
    </source>
</evidence>
<dbReference type="SUPFAM" id="SSF49599">
    <property type="entry name" value="TRAF domain-like"/>
    <property type="match status" value="1"/>
</dbReference>
<protein>
    <recommendedName>
        <fullName evidence="2">TRAF1-6 MATH domain-containing protein</fullName>
    </recommendedName>
</protein>
<accession>A0A8C3SN82</accession>
<feature type="compositionally biased region" description="Polar residues" evidence="1">
    <location>
        <begin position="140"/>
        <end position="155"/>
    </location>
</feature>
<dbReference type="AlphaFoldDB" id="A0A8C3SN82"/>
<evidence type="ECO:0000259" key="2">
    <source>
        <dbReference type="Pfam" id="PF21355"/>
    </source>
</evidence>
<sequence length="186" mass="20695">MSPRRAPIDVVGPQSPAPSPITNPSTPPRPSPLPWHPPLLLPPDSIPSDPPRPHPHSPRCPLPTSTSAPHHPFGYRLYLRLYPDGDGDGRGTHLSLFMALAKGPYDDLLPWPFLHKVTFYLLDPWRRRPPLRETFAPDPHSTSFQQPRGQRNVASGSPLFAPHGQLQNYLKDNTLYVKAVLPFAGL</sequence>
<dbReference type="Pfam" id="PF21355">
    <property type="entry name" value="TRAF-mep_MATH"/>
    <property type="match status" value="1"/>
</dbReference>